<dbReference type="EMBL" id="BMRB01000005">
    <property type="protein sequence ID" value="GGS49890.1"/>
    <property type="molecule type" value="Genomic_DNA"/>
</dbReference>
<proteinExistence type="predicted"/>
<keyword evidence="2" id="KW-1185">Reference proteome</keyword>
<dbReference type="Proteomes" id="UP000660680">
    <property type="component" value="Unassembled WGS sequence"/>
</dbReference>
<dbReference type="AlphaFoldDB" id="A0A918LHX6"/>
<reference evidence="1" key="1">
    <citation type="journal article" date="2014" name="Int. J. Syst. Evol. Microbiol.">
        <title>Complete genome sequence of Corynebacterium casei LMG S-19264T (=DSM 44701T), isolated from a smear-ripened cheese.</title>
        <authorList>
            <consortium name="US DOE Joint Genome Institute (JGI-PGF)"/>
            <person name="Walter F."/>
            <person name="Albersmeier A."/>
            <person name="Kalinowski J."/>
            <person name="Ruckert C."/>
        </authorList>
    </citation>
    <scope>NUCLEOTIDE SEQUENCE</scope>
    <source>
        <strain evidence="1">JCM 3276</strain>
    </source>
</reference>
<evidence type="ECO:0000313" key="2">
    <source>
        <dbReference type="Proteomes" id="UP000660680"/>
    </source>
</evidence>
<evidence type="ECO:0000313" key="1">
    <source>
        <dbReference type="EMBL" id="GGS49890.1"/>
    </source>
</evidence>
<organism evidence="1 2">
    <name type="scientific">Actinokineospora fastidiosa</name>
    <dbReference type="NCBI Taxonomy" id="1816"/>
    <lineage>
        <taxon>Bacteria</taxon>
        <taxon>Bacillati</taxon>
        <taxon>Actinomycetota</taxon>
        <taxon>Actinomycetes</taxon>
        <taxon>Pseudonocardiales</taxon>
        <taxon>Pseudonocardiaceae</taxon>
        <taxon>Actinokineospora</taxon>
    </lineage>
</organism>
<reference evidence="1" key="2">
    <citation type="submission" date="2020-09" db="EMBL/GenBank/DDBJ databases">
        <authorList>
            <person name="Sun Q."/>
            <person name="Ohkuma M."/>
        </authorList>
    </citation>
    <scope>NUCLEOTIDE SEQUENCE</scope>
    <source>
        <strain evidence="1">JCM 3276</strain>
    </source>
</reference>
<name>A0A918LHX6_9PSEU</name>
<accession>A0A918LHX6</accession>
<protein>
    <submittedName>
        <fullName evidence="1">Uncharacterized protein</fullName>
    </submittedName>
</protein>
<sequence length="84" mass="8724">MAGTSSPTTSPTAPAALAAPSQFHHFSGTPYSLIGSTTHFARKNTDAAENPTITAATKVTTVCDMGKPFSNVPVTPLTRHPPQM</sequence>
<comment type="caution">
    <text evidence="1">The sequence shown here is derived from an EMBL/GenBank/DDBJ whole genome shotgun (WGS) entry which is preliminary data.</text>
</comment>
<gene>
    <name evidence="1" type="ORF">GCM10010171_51290</name>
</gene>